<comment type="caution">
    <text evidence="8">The sequence shown here is derived from an EMBL/GenBank/DDBJ whole genome shotgun (WGS) entry which is preliminary data.</text>
</comment>
<keyword evidence="5 7" id="KW-1133">Transmembrane helix</keyword>
<comment type="similarity">
    <text evidence="2">Belongs to the DoxX family.</text>
</comment>
<dbReference type="InterPro" id="IPR032808">
    <property type="entry name" value="DoxX"/>
</dbReference>
<dbReference type="RefSeq" id="WP_272744219.1">
    <property type="nucleotide sequence ID" value="NZ_JAQQKV010000001.1"/>
</dbReference>
<name>A0ABT5HI34_9CAUL</name>
<dbReference type="Proteomes" id="UP001218579">
    <property type="component" value="Unassembled WGS sequence"/>
</dbReference>
<organism evidence="8 9">
    <name type="scientific">Asticcacaulis machinosus</name>
    <dbReference type="NCBI Taxonomy" id="2984211"/>
    <lineage>
        <taxon>Bacteria</taxon>
        <taxon>Pseudomonadati</taxon>
        <taxon>Pseudomonadota</taxon>
        <taxon>Alphaproteobacteria</taxon>
        <taxon>Caulobacterales</taxon>
        <taxon>Caulobacteraceae</taxon>
        <taxon>Asticcacaulis</taxon>
    </lineage>
</organism>
<dbReference type="EMBL" id="JAQQKV010000001">
    <property type="protein sequence ID" value="MDC7675902.1"/>
    <property type="molecule type" value="Genomic_DNA"/>
</dbReference>
<feature type="transmembrane region" description="Helical" evidence="7">
    <location>
        <begin position="105"/>
        <end position="121"/>
    </location>
</feature>
<dbReference type="Pfam" id="PF07681">
    <property type="entry name" value="DoxX"/>
    <property type="match status" value="1"/>
</dbReference>
<evidence type="ECO:0000256" key="5">
    <source>
        <dbReference type="ARBA" id="ARBA00022989"/>
    </source>
</evidence>
<evidence type="ECO:0000256" key="1">
    <source>
        <dbReference type="ARBA" id="ARBA00004651"/>
    </source>
</evidence>
<dbReference type="PANTHER" id="PTHR33452:SF1">
    <property type="entry name" value="INNER MEMBRANE PROTEIN YPHA-RELATED"/>
    <property type="match status" value="1"/>
</dbReference>
<evidence type="ECO:0000256" key="2">
    <source>
        <dbReference type="ARBA" id="ARBA00006679"/>
    </source>
</evidence>
<evidence type="ECO:0000313" key="9">
    <source>
        <dbReference type="Proteomes" id="UP001218579"/>
    </source>
</evidence>
<evidence type="ECO:0000256" key="3">
    <source>
        <dbReference type="ARBA" id="ARBA00022475"/>
    </source>
</evidence>
<keyword evidence="4 7" id="KW-0812">Transmembrane</keyword>
<reference evidence="8 9" key="1">
    <citation type="submission" date="2023-01" db="EMBL/GenBank/DDBJ databases">
        <title>Novel species of the genus Asticcacaulis isolated from rivers.</title>
        <authorList>
            <person name="Lu H."/>
        </authorList>
    </citation>
    <scope>NUCLEOTIDE SEQUENCE [LARGE SCALE GENOMIC DNA]</scope>
    <source>
        <strain evidence="8 9">LKC15W</strain>
    </source>
</reference>
<evidence type="ECO:0000313" key="8">
    <source>
        <dbReference type="EMBL" id="MDC7675902.1"/>
    </source>
</evidence>
<evidence type="ECO:0000256" key="7">
    <source>
        <dbReference type="SAM" id="Phobius"/>
    </source>
</evidence>
<proteinExistence type="inferred from homology"/>
<gene>
    <name evidence="8" type="ORF">PQU98_07170</name>
</gene>
<keyword evidence="3" id="KW-1003">Cell membrane</keyword>
<dbReference type="PANTHER" id="PTHR33452">
    <property type="entry name" value="OXIDOREDUCTASE CATD-RELATED"/>
    <property type="match status" value="1"/>
</dbReference>
<evidence type="ECO:0000256" key="4">
    <source>
        <dbReference type="ARBA" id="ARBA00022692"/>
    </source>
</evidence>
<comment type="subcellular location">
    <subcellularLocation>
        <location evidence="1">Cell membrane</location>
        <topology evidence="1">Multi-pass membrane protein</topology>
    </subcellularLocation>
</comment>
<dbReference type="InterPro" id="IPR051907">
    <property type="entry name" value="DoxX-like_oxidoreductase"/>
</dbReference>
<keyword evidence="6 7" id="KW-0472">Membrane</keyword>
<keyword evidence="9" id="KW-1185">Reference proteome</keyword>
<sequence>MLTRPAPARPNPSSAFRYDAYRLKRLYTLPEVLSAPWWLMARAWIGWVFFVSGLTKIADFDTTVSLFADEYQVPVLPPEFAAFSATALELICPVLLWLGLGTRLAALPLLIMTAVIQFTYLQHDQHLFWAIILTGLIIHGGGKWSVDHLIVRRLKA</sequence>
<accession>A0ABT5HI34</accession>
<protein>
    <submittedName>
        <fullName evidence="8">DoxX family protein</fullName>
    </submittedName>
</protein>
<evidence type="ECO:0000256" key="6">
    <source>
        <dbReference type="ARBA" id="ARBA00023136"/>
    </source>
</evidence>
<feature type="transmembrane region" description="Helical" evidence="7">
    <location>
        <begin position="127"/>
        <end position="146"/>
    </location>
</feature>